<protein>
    <submittedName>
        <fullName evidence="1">Polysialyltransferase family glycosyltransferase</fullName>
    </submittedName>
</protein>
<reference evidence="1 2" key="1">
    <citation type="submission" date="2024-06" db="EMBL/GenBank/DDBJ databases">
        <title>Pontibacter populi HYL7-15.</title>
        <authorList>
            <person name="Kim M.K."/>
        </authorList>
    </citation>
    <scope>NUCLEOTIDE SEQUENCE [LARGE SCALE GENOMIC DNA]</scope>
    <source>
        <strain evidence="1 2">HYL7-15</strain>
    </source>
</reference>
<organism evidence="1 2">
    <name type="scientific">Pontibacter populi</name>
    <dbReference type="NCBI Taxonomy" id="890055"/>
    <lineage>
        <taxon>Bacteria</taxon>
        <taxon>Pseudomonadati</taxon>
        <taxon>Bacteroidota</taxon>
        <taxon>Cytophagia</taxon>
        <taxon>Cytophagales</taxon>
        <taxon>Hymenobacteraceae</taxon>
        <taxon>Pontibacter</taxon>
    </lineage>
</organism>
<name>A0ABV1RPZ4_9BACT</name>
<dbReference type="Pfam" id="PF07388">
    <property type="entry name" value="A-2_8-polyST"/>
    <property type="match status" value="1"/>
</dbReference>
<dbReference type="EMBL" id="JBEOKT010000002">
    <property type="protein sequence ID" value="MER2996443.1"/>
    <property type="molecule type" value="Genomic_DNA"/>
</dbReference>
<proteinExistence type="predicted"/>
<keyword evidence="2" id="KW-1185">Reference proteome</keyword>
<gene>
    <name evidence="1" type="ORF">ABS362_02735</name>
</gene>
<sequence>MLDKAGDACEFWFLYFASPVEEENNSYLNYGRAIYWSDYRSAQDLLKALAPHKVLFLYIDTYHAVILNMACKAAGIFTYHLEHGMRADYGIAYDATISPQLYSKSSNRFRALLYNLGDRIKARLFLKNSIQKFSKEDAAFAKEYISVRGKHNYLETFKIVASPKRIANCYITFSPKVYQAHQRYDHLPKNQKAHFIGVPYFDKLAKVNSSIPERSILFIDQPLAEKHLLQWSSEYKNDFARALATIAQEHNYKLYVKLHPKQDGSIWESIHTVEIINDSQLLKACGNIPIVIGFYSTYLMPFAAFKHTTLITLENHPAGKLDVSKSFVDAGVAHPVYSLDDLPAAFENIEQLHQQQLPNKKKFEQDWLYKFDGKAGERLRDILLSDEL</sequence>
<dbReference type="InterPro" id="IPR010866">
    <property type="entry name" value="A-2_8-polyST"/>
</dbReference>
<accession>A0ABV1RPZ4</accession>
<evidence type="ECO:0000313" key="1">
    <source>
        <dbReference type="EMBL" id="MER2996443.1"/>
    </source>
</evidence>
<evidence type="ECO:0000313" key="2">
    <source>
        <dbReference type="Proteomes" id="UP001476807"/>
    </source>
</evidence>
<comment type="caution">
    <text evidence="1">The sequence shown here is derived from an EMBL/GenBank/DDBJ whole genome shotgun (WGS) entry which is preliminary data.</text>
</comment>
<dbReference type="Proteomes" id="UP001476807">
    <property type="component" value="Unassembled WGS sequence"/>
</dbReference>